<evidence type="ECO:0000313" key="13">
    <source>
        <dbReference type="Proteomes" id="UP000064967"/>
    </source>
</evidence>
<evidence type="ECO:0000256" key="2">
    <source>
        <dbReference type="ARBA" id="ARBA00005811"/>
    </source>
</evidence>
<protein>
    <submittedName>
        <fullName evidence="12">Biopolymer transport protein ExbD/TolR</fullName>
    </submittedName>
</protein>
<dbReference type="PANTHER" id="PTHR30558">
    <property type="entry name" value="EXBD MEMBRANE COMPONENT OF PMF-DRIVEN MACROMOLECULE IMPORT SYSTEM"/>
    <property type="match status" value="1"/>
</dbReference>
<gene>
    <name evidence="12" type="ORF">AKJ09_03638</name>
</gene>
<keyword evidence="9 11" id="KW-0472">Membrane</keyword>
<dbReference type="Gene3D" id="3.30.420.270">
    <property type="match status" value="1"/>
</dbReference>
<dbReference type="OrthoDB" id="9798629at2"/>
<comment type="similarity">
    <text evidence="2 10">Belongs to the ExbD/TolR family.</text>
</comment>
<dbReference type="EMBL" id="CP012333">
    <property type="protein sequence ID" value="AKU96974.1"/>
    <property type="molecule type" value="Genomic_DNA"/>
</dbReference>
<comment type="subcellular location">
    <subcellularLocation>
        <location evidence="1">Cell inner membrane</location>
        <topology evidence="1">Single-pass type II membrane protein</topology>
    </subcellularLocation>
    <subcellularLocation>
        <location evidence="10">Cell membrane</location>
        <topology evidence="10">Single-pass type II membrane protein</topology>
    </subcellularLocation>
</comment>
<evidence type="ECO:0000256" key="5">
    <source>
        <dbReference type="ARBA" id="ARBA00022519"/>
    </source>
</evidence>
<dbReference type="RefSeq" id="WP_146648190.1">
    <property type="nucleotide sequence ID" value="NZ_CP012333.1"/>
</dbReference>
<keyword evidence="6 10" id="KW-0812">Transmembrane</keyword>
<dbReference type="AlphaFoldDB" id="A0A0K1PV14"/>
<evidence type="ECO:0000256" key="8">
    <source>
        <dbReference type="ARBA" id="ARBA00022989"/>
    </source>
</evidence>
<dbReference type="GO" id="GO:0015031">
    <property type="term" value="P:protein transport"/>
    <property type="evidence" value="ECO:0007669"/>
    <property type="project" value="UniProtKB-KW"/>
</dbReference>
<name>A0A0K1PV14_9BACT</name>
<dbReference type="GO" id="GO:0005886">
    <property type="term" value="C:plasma membrane"/>
    <property type="evidence" value="ECO:0007669"/>
    <property type="project" value="UniProtKB-SubCell"/>
</dbReference>
<dbReference type="InterPro" id="IPR003400">
    <property type="entry name" value="ExbD"/>
</dbReference>
<organism evidence="12 13">
    <name type="scientific">Labilithrix luteola</name>
    <dbReference type="NCBI Taxonomy" id="1391654"/>
    <lineage>
        <taxon>Bacteria</taxon>
        <taxon>Pseudomonadati</taxon>
        <taxon>Myxococcota</taxon>
        <taxon>Polyangia</taxon>
        <taxon>Polyangiales</taxon>
        <taxon>Labilitrichaceae</taxon>
        <taxon>Labilithrix</taxon>
    </lineage>
</organism>
<keyword evidence="13" id="KW-1185">Reference proteome</keyword>
<keyword evidence="8 11" id="KW-1133">Transmembrane helix</keyword>
<evidence type="ECO:0000256" key="10">
    <source>
        <dbReference type="RuleBase" id="RU003879"/>
    </source>
</evidence>
<sequence>MARSRGLRTKRTVQAAPVKNEINVTPLVDVVLVLLIIFMVVTPMLHRSPPVELPETAHHEKKQDTGEQLIVTIRADGAYVETDRLEGEALKGRLRQELQKAGRPVHVKADRSLRYGDVRKILEDLHESGAPQIGIGTNDQKG</sequence>
<keyword evidence="5" id="KW-0997">Cell inner membrane</keyword>
<dbReference type="GO" id="GO:0022857">
    <property type="term" value="F:transmembrane transporter activity"/>
    <property type="evidence" value="ECO:0007669"/>
    <property type="project" value="InterPro"/>
</dbReference>
<keyword evidence="3 10" id="KW-0813">Transport</keyword>
<keyword evidence="4" id="KW-1003">Cell membrane</keyword>
<evidence type="ECO:0000256" key="7">
    <source>
        <dbReference type="ARBA" id="ARBA00022927"/>
    </source>
</evidence>
<dbReference type="Pfam" id="PF02472">
    <property type="entry name" value="ExbD"/>
    <property type="match status" value="1"/>
</dbReference>
<evidence type="ECO:0000256" key="4">
    <source>
        <dbReference type="ARBA" id="ARBA00022475"/>
    </source>
</evidence>
<keyword evidence="7 10" id="KW-0653">Protein transport</keyword>
<evidence type="ECO:0000256" key="9">
    <source>
        <dbReference type="ARBA" id="ARBA00023136"/>
    </source>
</evidence>
<evidence type="ECO:0000256" key="11">
    <source>
        <dbReference type="SAM" id="Phobius"/>
    </source>
</evidence>
<evidence type="ECO:0000256" key="1">
    <source>
        <dbReference type="ARBA" id="ARBA00004249"/>
    </source>
</evidence>
<dbReference type="PATRIC" id="fig|1391654.3.peg.3685"/>
<proteinExistence type="inferred from homology"/>
<evidence type="ECO:0000313" key="12">
    <source>
        <dbReference type="EMBL" id="AKU96974.1"/>
    </source>
</evidence>
<feature type="transmembrane region" description="Helical" evidence="11">
    <location>
        <begin position="21"/>
        <end position="45"/>
    </location>
</feature>
<dbReference type="STRING" id="1391654.AKJ09_03638"/>
<dbReference type="PANTHER" id="PTHR30558:SF12">
    <property type="entry name" value="BIOPOLYMER TRANSPORT PROTEIN EXBD"/>
    <property type="match status" value="1"/>
</dbReference>
<evidence type="ECO:0000256" key="6">
    <source>
        <dbReference type="ARBA" id="ARBA00022692"/>
    </source>
</evidence>
<dbReference type="Proteomes" id="UP000064967">
    <property type="component" value="Chromosome"/>
</dbReference>
<reference evidence="12 13" key="1">
    <citation type="submission" date="2015-08" db="EMBL/GenBank/DDBJ databases">
        <authorList>
            <person name="Babu N.S."/>
            <person name="Beckwith C.J."/>
            <person name="Beseler K.G."/>
            <person name="Brison A."/>
            <person name="Carone J.V."/>
            <person name="Caskin T.P."/>
            <person name="Diamond M."/>
            <person name="Durham M.E."/>
            <person name="Foxe J.M."/>
            <person name="Go M."/>
            <person name="Henderson B.A."/>
            <person name="Jones I.B."/>
            <person name="McGettigan J.A."/>
            <person name="Micheletti S.J."/>
            <person name="Nasrallah M.E."/>
            <person name="Ortiz D."/>
            <person name="Piller C.R."/>
            <person name="Privatt S.R."/>
            <person name="Schneider S.L."/>
            <person name="Sharp S."/>
            <person name="Smith T.C."/>
            <person name="Stanton J.D."/>
            <person name="Ullery H.E."/>
            <person name="Wilson R.J."/>
            <person name="Serrano M.G."/>
            <person name="Buck G."/>
            <person name="Lee V."/>
            <person name="Wang Y."/>
            <person name="Carvalho R."/>
            <person name="Voegtly L."/>
            <person name="Shi R."/>
            <person name="Duckworth R."/>
            <person name="Johnson A."/>
            <person name="Loviza R."/>
            <person name="Walstead R."/>
            <person name="Shah Z."/>
            <person name="Kiflezghi M."/>
            <person name="Wade K."/>
            <person name="Ball S.L."/>
            <person name="Bradley K.W."/>
            <person name="Asai D.J."/>
            <person name="Bowman C.A."/>
            <person name="Russell D.A."/>
            <person name="Pope W.H."/>
            <person name="Jacobs-Sera D."/>
            <person name="Hendrix R.W."/>
            <person name="Hatfull G.F."/>
        </authorList>
    </citation>
    <scope>NUCLEOTIDE SEQUENCE [LARGE SCALE GENOMIC DNA]</scope>
    <source>
        <strain evidence="12 13">DSM 27648</strain>
    </source>
</reference>
<dbReference type="KEGG" id="llu:AKJ09_03638"/>
<evidence type="ECO:0000256" key="3">
    <source>
        <dbReference type="ARBA" id="ARBA00022448"/>
    </source>
</evidence>
<accession>A0A0K1PV14</accession>